<protein>
    <submittedName>
        <fullName evidence="1">RloB-like protein</fullName>
    </submittedName>
</protein>
<name>A0A1T4S194_9BACT</name>
<accession>A0A1T4S194</accession>
<sequence length="316" mass="36434">MRESKSFGKRKREDSPQREVNIKYILLTEGTETEPQYFEAVEENKIQLGIPPIIKILPLTRSYGEDCWSNPKKILDRLLLNIEESTSDKISYSTLLNAMIECLYYSEYLSKHKEKIPEISRLLERIYRDILKVSPDDFVEDKEATVTKVTEFLAKEKPRICELIIKNIGDALNEQSIPYAPEIDKICLIVDRDPMSFTCSQFDYVKDTCIANNVQFYISNPGFELWLLMHCNNFAGMKEDLAAKFSSMQPPEFIDHIETLLKQEFSGYNKSKLKTQPFIQAIDTAIANEKLFTENIDALKNDIGSNVGLLIQEMRG</sequence>
<gene>
    <name evidence="1" type="ORF">SAMN02745108_02920</name>
</gene>
<dbReference type="InterPro" id="IPR025591">
    <property type="entry name" value="RloB"/>
</dbReference>
<organism evidence="1 2">
    <name type="scientific">Fibrobacter intestinalis</name>
    <dbReference type="NCBI Taxonomy" id="28122"/>
    <lineage>
        <taxon>Bacteria</taxon>
        <taxon>Pseudomonadati</taxon>
        <taxon>Fibrobacterota</taxon>
        <taxon>Fibrobacteria</taxon>
        <taxon>Fibrobacterales</taxon>
        <taxon>Fibrobacteraceae</taxon>
        <taxon>Fibrobacter</taxon>
    </lineage>
</organism>
<dbReference type="Pfam" id="PF13707">
    <property type="entry name" value="RloB"/>
    <property type="match status" value="1"/>
</dbReference>
<evidence type="ECO:0000313" key="1">
    <source>
        <dbReference type="EMBL" id="SKA21708.1"/>
    </source>
</evidence>
<dbReference type="EMBL" id="FUWU01000099">
    <property type="protein sequence ID" value="SKA21708.1"/>
    <property type="molecule type" value="Genomic_DNA"/>
</dbReference>
<evidence type="ECO:0000313" key="2">
    <source>
        <dbReference type="Proteomes" id="UP000190449"/>
    </source>
</evidence>
<dbReference type="STRING" id="28122.SAMN02745108_02920"/>
<reference evidence="1 2" key="1">
    <citation type="submission" date="2017-02" db="EMBL/GenBank/DDBJ databases">
        <authorList>
            <person name="Peterson S.W."/>
        </authorList>
    </citation>
    <scope>NUCLEOTIDE SEQUENCE [LARGE SCALE GENOMIC DNA]</scope>
    <source>
        <strain evidence="1 2">ATCC 43854</strain>
    </source>
</reference>
<dbReference type="AlphaFoldDB" id="A0A1T4S194"/>
<dbReference type="RefSeq" id="WP_078777534.1">
    <property type="nucleotide sequence ID" value="NZ_FUWU01000099.1"/>
</dbReference>
<proteinExistence type="predicted"/>
<dbReference type="Proteomes" id="UP000190449">
    <property type="component" value="Unassembled WGS sequence"/>
</dbReference>